<sequence length="751" mass="79206">MFSSFGQFAFRFRWLVLLATGLFVVFALVWGSGVFGVLTTGGLAPETAEVSRANDLLDEHFGHRPGDPDVVAVFDDESGRRRVDDPEFAGPVQDALSALPSSQVMSVVSYWTPGLTPEQRAKLVSPDRHATYAVLTLHGEDESARMEVYGEIQHLIKAGDGIATYLGGGLTSMFELQREATANLATAQAISLPILLVLLVLFYRGLVAALIPVALGMFVIVGSLVMLRLLTLFTDISIFALEIVVLIGLGLAVDYGLFIVSRFREELERDAGDVKAAVIATTATAGRTVAISGLTVISGLSALFLFPQPISHSFAFGGISVVLLNIVAAVLVLPAVLAILGRRVNAGRIPLPRFGRTGRGPAEGGWAWLARVVGRRPAVSLLLGVLALLVAAAPLLELRPGLTNHRYLPTDSHSQVVARYTGSEFPQHGPAGMALDVAVRGSVDREGLETYLARLGDLPGAAAARVHLTDPALTWIKVDYRGEADDPGPLQLVRDIRATQPPAGATVLVGGYGGAAISLDNSAATLAALPGALGFIAVVTLILLALAFRSVWVPIKAVLCAFLSLAASLGIVVWAFQQGGLAGLLDFQVVGTTDLWTLGLIVTIAFGLVTDYEMFLVSRIREAYLATGDNRRAVAVGLQQTGSIITRAAILMIVVLATMGLAAGSLFLITFGIGMTLSVVIDATIVRSVIVPAAMQLLGTANWWAPRPLAWLSDRLGLSEGAGTPSRADAQAGVQPRASKSLAVRASEERS</sequence>
<evidence type="ECO:0000256" key="7">
    <source>
        <dbReference type="SAM" id="Phobius"/>
    </source>
</evidence>
<gene>
    <name evidence="9" type="ORF">CLG96_13760</name>
</gene>
<evidence type="ECO:0000256" key="5">
    <source>
        <dbReference type="ARBA" id="ARBA00023136"/>
    </source>
</evidence>
<feature type="domain" description="SSD" evidence="8">
    <location>
        <begin position="207"/>
        <end position="339"/>
    </location>
</feature>
<feature type="transmembrane region" description="Helical" evidence="7">
    <location>
        <begin position="648"/>
        <end position="673"/>
    </location>
</feature>
<dbReference type="PANTHER" id="PTHR33406">
    <property type="entry name" value="MEMBRANE PROTEIN MJ1562-RELATED"/>
    <property type="match status" value="1"/>
</dbReference>
<comment type="caution">
    <text evidence="9">The sequence shown here is derived from an EMBL/GenBank/DDBJ whole genome shotgun (WGS) entry which is preliminary data.</text>
</comment>
<keyword evidence="3 7" id="KW-0812">Transmembrane</keyword>
<feature type="transmembrane region" description="Helical" evidence="7">
    <location>
        <begin position="555"/>
        <end position="576"/>
    </location>
</feature>
<evidence type="ECO:0000256" key="6">
    <source>
        <dbReference type="SAM" id="MobiDB-lite"/>
    </source>
</evidence>
<comment type="subcellular location">
    <subcellularLocation>
        <location evidence="1">Cell membrane</location>
        <topology evidence="1">Multi-pass membrane protein</topology>
    </subcellularLocation>
</comment>
<dbReference type="InterPro" id="IPR050545">
    <property type="entry name" value="Mycobact_MmpL"/>
</dbReference>
<name>A0A2T5FX74_9SPHN</name>
<feature type="transmembrane region" description="Helical" evidence="7">
    <location>
        <begin position="378"/>
        <end position="396"/>
    </location>
</feature>
<evidence type="ECO:0000256" key="2">
    <source>
        <dbReference type="ARBA" id="ARBA00022475"/>
    </source>
</evidence>
<reference evidence="9 10" key="1">
    <citation type="submission" date="2017-09" db="EMBL/GenBank/DDBJ databases">
        <title>Sphingomonas panjinensis sp.nov., isolated from oil-contaminated soil.</title>
        <authorList>
            <person name="Wang L."/>
            <person name="Chen L."/>
        </authorList>
    </citation>
    <scope>NUCLEOTIDE SEQUENCE [LARGE SCALE GENOMIC DNA]</scope>
    <source>
        <strain evidence="9 10">FW-11</strain>
    </source>
</reference>
<keyword evidence="10" id="KW-1185">Reference proteome</keyword>
<evidence type="ECO:0000256" key="3">
    <source>
        <dbReference type="ARBA" id="ARBA00022692"/>
    </source>
</evidence>
<evidence type="ECO:0000313" key="10">
    <source>
        <dbReference type="Proteomes" id="UP000244162"/>
    </source>
</evidence>
<feature type="transmembrane region" description="Helical" evidence="7">
    <location>
        <begin position="685"/>
        <end position="705"/>
    </location>
</feature>
<protein>
    <recommendedName>
        <fullName evidence="8">SSD domain-containing protein</fullName>
    </recommendedName>
</protein>
<evidence type="ECO:0000256" key="4">
    <source>
        <dbReference type="ARBA" id="ARBA00022989"/>
    </source>
</evidence>
<dbReference type="Gene3D" id="1.20.1640.10">
    <property type="entry name" value="Multidrug efflux transporter AcrB transmembrane domain"/>
    <property type="match status" value="2"/>
</dbReference>
<keyword evidence="2" id="KW-1003">Cell membrane</keyword>
<accession>A0A2T5FX74</accession>
<dbReference type="PROSITE" id="PS50156">
    <property type="entry name" value="SSD"/>
    <property type="match status" value="1"/>
</dbReference>
<evidence type="ECO:0000259" key="8">
    <source>
        <dbReference type="PROSITE" id="PS50156"/>
    </source>
</evidence>
<feature type="transmembrane region" description="Helical" evidence="7">
    <location>
        <begin position="236"/>
        <end position="260"/>
    </location>
</feature>
<dbReference type="PANTHER" id="PTHR33406:SF11">
    <property type="entry name" value="MEMBRANE PROTEIN SCO6666-RELATED"/>
    <property type="match status" value="1"/>
</dbReference>
<feature type="transmembrane region" description="Helical" evidence="7">
    <location>
        <begin position="596"/>
        <end position="615"/>
    </location>
</feature>
<dbReference type="SUPFAM" id="SSF82866">
    <property type="entry name" value="Multidrug efflux transporter AcrB transmembrane domain"/>
    <property type="match status" value="2"/>
</dbReference>
<keyword evidence="4 7" id="KW-1133">Transmembrane helix</keyword>
<evidence type="ECO:0000313" key="9">
    <source>
        <dbReference type="EMBL" id="PTQ10335.1"/>
    </source>
</evidence>
<feature type="region of interest" description="Disordered" evidence="6">
    <location>
        <begin position="722"/>
        <end position="751"/>
    </location>
</feature>
<dbReference type="GO" id="GO:0005886">
    <property type="term" value="C:plasma membrane"/>
    <property type="evidence" value="ECO:0007669"/>
    <property type="project" value="UniProtKB-SubCell"/>
</dbReference>
<evidence type="ECO:0000256" key="1">
    <source>
        <dbReference type="ARBA" id="ARBA00004651"/>
    </source>
</evidence>
<dbReference type="Proteomes" id="UP000244162">
    <property type="component" value="Unassembled WGS sequence"/>
</dbReference>
<keyword evidence="5 7" id="KW-0472">Membrane</keyword>
<dbReference type="AlphaFoldDB" id="A0A2T5FX74"/>
<feature type="transmembrane region" description="Helical" evidence="7">
    <location>
        <begin position="314"/>
        <end position="340"/>
    </location>
</feature>
<feature type="transmembrane region" description="Helical" evidence="7">
    <location>
        <begin position="184"/>
        <end position="203"/>
    </location>
</feature>
<feature type="transmembrane region" description="Helical" evidence="7">
    <location>
        <begin position="289"/>
        <end position="308"/>
    </location>
</feature>
<proteinExistence type="predicted"/>
<dbReference type="InterPro" id="IPR000731">
    <property type="entry name" value="SSD"/>
</dbReference>
<dbReference type="EMBL" id="NWBU01000010">
    <property type="protein sequence ID" value="PTQ10335.1"/>
    <property type="molecule type" value="Genomic_DNA"/>
</dbReference>
<feature type="transmembrane region" description="Helical" evidence="7">
    <location>
        <begin position="210"/>
        <end position="230"/>
    </location>
</feature>
<dbReference type="OrthoDB" id="948134at2"/>
<dbReference type="Pfam" id="PF03176">
    <property type="entry name" value="MMPL"/>
    <property type="match status" value="2"/>
</dbReference>
<dbReference type="InterPro" id="IPR004869">
    <property type="entry name" value="MMPL_dom"/>
</dbReference>
<organism evidence="9 10">
    <name type="scientific">Sphingomonas oleivorans</name>
    <dbReference type="NCBI Taxonomy" id="1735121"/>
    <lineage>
        <taxon>Bacteria</taxon>
        <taxon>Pseudomonadati</taxon>
        <taxon>Pseudomonadota</taxon>
        <taxon>Alphaproteobacteria</taxon>
        <taxon>Sphingomonadales</taxon>
        <taxon>Sphingomonadaceae</taxon>
        <taxon>Sphingomonas</taxon>
    </lineage>
</organism>
<feature type="transmembrane region" description="Helical" evidence="7">
    <location>
        <begin position="527"/>
        <end position="548"/>
    </location>
</feature>